<dbReference type="PATRIC" id="fig|491915.6.peg.308"/>
<keyword evidence="1" id="KW-1133">Transmembrane helix</keyword>
<dbReference type="HOGENOM" id="CLU_1458442_0_0_9"/>
<dbReference type="InterPro" id="IPR033425">
    <property type="entry name" value="MASE3"/>
</dbReference>
<protein>
    <submittedName>
        <fullName evidence="3">Stand-alone sensor domain protein</fullName>
    </submittedName>
</protein>
<feature type="transmembrane region" description="Helical" evidence="1">
    <location>
        <begin position="111"/>
        <end position="129"/>
    </location>
</feature>
<dbReference type="STRING" id="491915.Aflv_0300"/>
<dbReference type="Proteomes" id="UP000000742">
    <property type="component" value="Chromosome"/>
</dbReference>
<dbReference type="KEGG" id="afl:Aflv_0300"/>
<name>B7GG05_ANOFW</name>
<organism evidence="3 4">
    <name type="scientific">Anoxybacillus flavithermus (strain DSM 21510 / WK1)</name>
    <dbReference type="NCBI Taxonomy" id="491915"/>
    <lineage>
        <taxon>Bacteria</taxon>
        <taxon>Bacillati</taxon>
        <taxon>Bacillota</taxon>
        <taxon>Bacilli</taxon>
        <taxon>Bacillales</taxon>
        <taxon>Anoxybacillaceae</taxon>
        <taxon>Anoxybacillus</taxon>
    </lineage>
</organism>
<sequence>MTKKERRTLIVSAVAIICFLTILLLRSSLSLTFEQNHFLSIHTLFEFFSITVAMAIAFQGWISFPQALSRRRLRIATTFLAVGCLDLLHALTYKQMPGIIVADSSVQLTTSFWLAARLTQAIFLLLAFLLPDGPIQEKEKFLAFVVPLLYVGSLAVAHRRRRSRNRSTRLVFTIDSLRQSPRLFI</sequence>
<feature type="domain" description="Membrane-associated sensor" evidence="2">
    <location>
        <begin position="35"/>
        <end position="146"/>
    </location>
</feature>
<accession>B7GG05</accession>
<keyword evidence="1" id="KW-0472">Membrane</keyword>
<proteinExistence type="predicted"/>
<evidence type="ECO:0000313" key="4">
    <source>
        <dbReference type="Proteomes" id="UP000000742"/>
    </source>
</evidence>
<feature type="transmembrane region" description="Helical" evidence="1">
    <location>
        <begin position="40"/>
        <end position="61"/>
    </location>
</feature>
<dbReference type="AlphaFoldDB" id="B7GG05"/>
<evidence type="ECO:0000313" key="3">
    <source>
        <dbReference type="EMBL" id="ACJ32684.1"/>
    </source>
</evidence>
<evidence type="ECO:0000259" key="2">
    <source>
        <dbReference type="Pfam" id="PF17159"/>
    </source>
</evidence>
<dbReference type="Pfam" id="PF17159">
    <property type="entry name" value="MASE3"/>
    <property type="match status" value="1"/>
</dbReference>
<keyword evidence="1" id="KW-0812">Transmembrane</keyword>
<evidence type="ECO:0000256" key="1">
    <source>
        <dbReference type="SAM" id="Phobius"/>
    </source>
</evidence>
<reference evidence="3 4" key="1">
    <citation type="journal article" date="2008" name="Genome Biol.">
        <title>Encapsulated in silica: genome, proteome and physiology of the thermophilic bacterium Anoxybacillus flavithermus WK1.</title>
        <authorList>
            <person name="Saw J.H."/>
            <person name="Mountain B.W."/>
            <person name="Feng L."/>
            <person name="Omelchenko M.V."/>
            <person name="Hou S."/>
            <person name="Saito J.A."/>
            <person name="Stott M.B."/>
            <person name="Li D."/>
            <person name="Zhao G."/>
            <person name="Wu J."/>
            <person name="Galperin M.Y."/>
            <person name="Koonin E.V."/>
            <person name="Makarova K.S."/>
            <person name="Wolf Y.I."/>
            <person name="Rigden D.J."/>
            <person name="Dunfield P.F."/>
            <person name="Wang L."/>
            <person name="Alam M."/>
        </authorList>
    </citation>
    <scope>NUCLEOTIDE SEQUENCE [LARGE SCALE GENOMIC DNA]</scope>
    <source>
        <strain evidence="4">DSM 21510 / WK1</strain>
    </source>
</reference>
<feature type="transmembrane region" description="Helical" evidence="1">
    <location>
        <begin position="141"/>
        <end position="158"/>
    </location>
</feature>
<gene>
    <name evidence="3" type="ordered locus">Aflv_0300</name>
</gene>
<dbReference type="eggNOG" id="COG2205">
    <property type="taxonomic scope" value="Bacteria"/>
</dbReference>
<dbReference type="EMBL" id="CP000922">
    <property type="protein sequence ID" value="ACJ32684.1"/>
    <property type="molecule type" value="Genomic_DNA"/>
</dbReference>